<proteinExistence type="predicted"/>
<reference evidence="2" key="2">
    <citation type="submission" date="2020-09" db="EMBL/GenBank/DDBJ databases">
        <authorList>
            <person name="Sun Q."/>
            <person name="Kim S."/>
        </authorList>
    </citation>
    <scope>NUCLEOTIDE SEQUENCE</scope>
    <source>
        <strain evidence="2">KCTC 23430</strain>
    </source>
</reference>
<dbReference type="GO" id="GO:0047474">
    <property type="term" value="F:long-chain fatty acid--protein ligase activity"/>
    <property type="evidence" value="ECO:0007669"/>
    <property type="project" value="InterPro"/>
</dbReference>
<gene>
    <name evidence="2" type="ORF">GCM10007053_18450</name>
</gene>
<dbReference type="InterPro" id="IPR007534">
    <property type="entry name" value="LuxE"/>
</dbReference>
<feature type="domain" description="Acyl-protein synthetase LuxE" evidence="1">
    <location>
        <begin position="26"/>
        <end position="348"/>
    </location>
</feature>
<dbReference type="GO" id="GO:0008218">
    <property type="term" value="P:bioluminescence"/>
    <property type="evidence" value="ECO:0007669"/>
    <property type="project" value="InterPro"/>
</dbReference>
<keyword evidence="3" id="KW-1185">Reference proteome</keyword>
<dbReference type="RefSeq" id="WP_189477518.1">
    <property type="nucleotide sequence ID" value="NZ_BMYM01000002.1"/>
</dbReference>
<dbReference type="Proteomes" id="UP000644693">
    <property type="component" value="Unassembled WGS sequence"/>
</dbReference>
<reference evidence="2" key="1">
    <citation type="journal article" date="2014" name="Int. J. Syst. Evol. Microbiol.">
        <title>Complete genome sequence of Corynebacterium casei LMG S-19264T (=DSM 44701T), isolated from a smear-ripened cheese.</title>
        <authorList>
            <consortium name="US DOE Joint Genome Institute (JGI-PGF)"/>
            <person name="Walter F."/>
            <person name="Albersmeier A."/>
            <person name="Kalinowski J."/>
            <person name="Ruckert C."/>
        </authorList>
    </citation>
    <scope>NUCLEOTIDE SEQUENCE</scope>
    <source>
        <strain evidence="2">KCTC 23430</strain>
    </source>
</reference>
<evidence type="ECO:0000313" key="2">
    <source>
        <dbReference type="EMBL" id="GHD33722.1"/>
    </source>
</evidence>
<dbReference type="Gene3D" id="3.40.50.12780">
    <property type="entry name" value="N-terminal domain of ligase-like"/>
    <property type="match status" value="1"/>
</dbReference>
<dbReference type="EMBL" id="BMYM01000002">
    <property type="protein sequence ID" value="GHD33722.1"/>
    <property type="molecule type" value="Genomic_DNA"/>
</dbReference>
<name>A0A919CL29_9GAMM</name>
<organism evidence="2 3">
    <name type="scientific">Parahalioglobus pacificus</name>
    <dbReference type="NCBI Taxonomy" id="930806"/>
    <lineage>
        <taxon>Bacteria</taxon>
        <taxon>Pseudomonadati</taxon>
        <taxon>Pseudomonadota</taxon>
        <taxon>Gammaproteobacteria</taxon>
        <taxon>Cellvibrionales</taxon>
        <taxon>Halieaceae</taxon>
        <taxon>Parahalioglobus</taxon>
    </lineage>
</organism>
<dbReference type="AlphaFoldDB" id="A0A919CL29"/>
<comment type="caution">
    <text evidence="2">The sequence shown here is derived from an EMBL/GenBank/DDBJ whole genome shotgun (WGS) entry which is preliminary data.</text>
</comment>
<accession>A0A919CL29</accession>
<evidence type="ECO:0000313" key="3">
    <source>
        <dbReference type="Proteomes" id="UP000644693"/>
    </source>
</evidence>
<evidence type="ECO:0000259" key="1">
    <source>
        <dbReference type="Pfam" id="PF04443"/>
    </source>
</evidence>
<protein>
    <submittedName>
        <fullName evidence="2">Acyl-protein synthetase</fullName>
    </submittedName>
</protein>
<dbReference type="InterPro" id="IPR042099">
    <property type="entry name" value="ANL_N_sf"/>
</dbReference>
<sequence length="348" mass="38852">MSSLLEVPPYTADRRDEFLRQMHELHRLHLDGCASYRRFADVTTDVSESEDLPYVHVGLFKRVLLQTDSPGLTHERVLKSSATSSGVSSEIRLDKTSSELQAASTLAIFQDFLGREPRPLLILDSPRSLRTRGEMSARIAAALSLRPLATELSFLLDDASDPGSMKWGALEEVLESSQRLMVYGFTWILWQAWAEQRFPESIRSLLLGKEVHFVHSGGWKKLENVAVSRQQFEDTLLDGLAPGSKVIDYYGLVEQVGIIYPLCEHGYRHVPAWADVLVRDPYSGESVTDRVGQLQLMNVLARGAPYHSVLTEDLGRVVSGTCECGRPGKRFELLGRVPKAEVRGCANV</sequence>
<dbReference type="Pfam" id="PF04443">
    <property type="entry name" value="LuxE"/>
    <property type="match status" value="1"/>
</dbReference>